<keyword evidence="1" id="KW-0732">Signal</keyword>
<feature type="chain" id="PRO_5002061839" evidence="1">
    <location>
        <begin position="17"/>
        <end position="79"/>
    </location>
</feature>
<dbReference type="Proteomes" id="UP000053660">
    <property type="component" value="Unassembled WGS sequence"/>
</dbReference>
<dbReference type="EMBL" id="KN556055">
    <property type="protein sequence ID" value="KHJ88314.1"/>
    <property type="molecule type" value="Genomic_DNA"/>
</dbReference>
<protein>
    <submittedName>
        <fullName evidence="2">Uncharacterized protein</fullName>
    </submittedName>
</protein>
<dbReference type="OrthoDB" id="5825620at2759"/>
<organism evidence="2 3">
    <name type="scientific">Oesophagostomum dentatum</name>
    <name type="common">Nodular worm</name>
    <dbReference type="NCBI Taxonomy" id="61180"/>
    <lineage>
        <taxon>Eukaryota</taxon>
        <taxon>Metazoa</taxon>
        <taxon>Ecdysozoa</taxon>
        <taxon>Nematoda</taxon>
        <taxon>Chromadorea</taxon>
        <taxon>Rhabditida</taxon>
        <taxon>Rhabditina</taxon>
        <taxon>Rhabditomorpha</taxon>
        <taxon>Strongyloidea</taxon>
        <taxon>Strongylidae</taxon>
        <taxon>Oesophagostomum</taxon>
    </lineage>
</organism>
<proteinExistence type="predicted"/>
<evidence type="ECO:0000256" key="1">
    <source>
        <dbReference type="SAM" id="SignalP"/>
    </source>
</evidence>
<evidence type="ECO:0000313" key="3">
    <source>
        <dbReference type="Proteomes" id="UP000053660"/>
    </source>
</evidence>
<sequence>MNICLVAIIAVPCALAVRCYDYLSTNDNINHMKSWVDCPSESRFCFKSYIEQHDMNNGKTWLAKPVVKSLPYNPSVEKA</sequence>
<name>A0A0B1STM6_OESDE</name>
<gene>
    <name evidence="2" type="ORF">OESDEN_11893</name>
</gene>
<dbReference type="AlphaFoldDB" id="A0A0B1STM6"/>
<reference evidence="2 3" key="1">
    <citation type="submission" date="2014-03" db="EMBL/GenBank/DDBJ databases">
        <title>Draft genome of the hookworm Oesophagostomum dentatum.</title>
        <authorList>
            <person name="Mitreva M."/>
        </authorList>
    </citation>
    <scope>NUCLEOTIDE SEQUENCE [LARGE SCALE GENOMIC DNA]</scope>
    <source>
        <strain evidence="2 3">OD-Hann</strain>
    </source>
</reference>
<keyword evidence="3" id="KW-1185">Reference proteome</keyword>
<feature type="signal peptide" evidence="1">
    <location>
        <begin position="1"/>
        <end position="16"/>
    </location>
</feature>
<evidence type="ECO:0000313" key="2">
    <source>
        <dbReference type="EMBL" id="KHJ88314.1"/>
    </source>
</evidence>
<accession>A0A0B1STM6</accession>